<evidence type="ECO:0000313" key="2">
    <source>
        <dbReference type="EMBL" id="CCX15020.1"/>
    </source>
</evidence>
<keyword evidence="1" id="KW-0472">Membrane</keyword>
<dbReference type="OrthoDB" id="5485562at2759"/>
<keyword evidence="1" id="KW-1133">Transmembrane helix</keyword>
<reference evidence="2 3" key="1">
    <citation type="journal article" date="2013" name="PLoS Genet.">
        <title>The genome and development-dependent transcriptomes of Pyronema confluens: a window into fungal evolution.</title>
        <authorList>
            <person name="Traeger S."/>
            <person name="Altegoer F."/>
            <person name="Freitag M."/>
            <person name="Gabaldon T."/>
            <person name="Kempken F."/>
            <person name="Kumar A."/>
            <person name="Marcet-Houben M."/>
            <person name="Poggeler S."/>
            <person name="Stajich J.E."/>
            <person name="Nowrousian M."/>
        </authorList>
    </citation>
    <scope>NUCLEOTIDE SEQUENCE [LARGE SCALE GENOMIC DNA]</scope>
    <source>
        <strain evidence="3">CBS 100304</strain>
        <tissue evidence="2">Vegetative mycelium</tissue>
    </source>
</reference>
<organism evidence="2 3">
    <name type="scientific">Pyronema omphalodes (strain CBS 100304)</name>
    <name type="common">Pyronema confluens</name>
    <dbReference type="NCBI Taxonomy" id="1076935"/>
    <lineage>
        <taxon>Eukaryota</taxon>
        <taxon>Fungi</taxon>
        <taxon>Dikarya</taxon>
        <taxon>Ascomycota</taxon>
        <taxon>Pezizomycotina</taxon>
        <taxon>Pezizomycetes</taxon>
        <taxon>Pezizales</taxon>
        <taxon>Pyronemataceae</taxon>
        <taxon>Pyronema</taxon>
    </lineage>
</organism>
<dbReference type="Proteomes" id="UP000018144">
    <property type="component" value="Unassembled WGS sequence"/>
</dbReference>
<feature type="transmembrane region" description="Helical" evidence="1">
    <location>
        <begin position="212"/>
        <end position="231"/>
    </location>
</feature>
<accession>U4LMA6</accession>
<keyword evidence="1" id="KW-0812">Transmembrane</keyword>
<sequence>MPGITDYEHSPPRKRVRKFKKLRAFRLDPYRWNKQYCEIIGTIFTYGVQTFLSIPLPAELLAAATSTIYPEALEFLWTFTDNDYRLIASTSYDIFDSRTDYAFMQSRDPGLMQQRQWLALQLVEEVLIQLCPNYKVLEYQLKLKYRQQEAWWDPRGVVSHIWVVEPRRRSPCFSEEAAYAISIAQTLQNQENIRDPAIELEFWMISVRGTKIAIIKVVVMVWMLQILGSVIRMFRIGMGKRYEEGGVEYGG</sequence>
<gene>
    <name evidence="2" type="ORF">PCON_01284</name>
</gene>
<evidence type="ECO:0000313" key="3">
    <source>
        <dbReference type="Proteomes" id="UP000018144"/>
    </source>
</evidence>
<dbReference type="EMBL" id="HF936116">
    <property type="protein sequence ID" value="CCX15020.1"/>
    <property type="molecule type" value="Genomic_DNA"/>
</dbReference>
<keyword evidence="3" id="KW-1185">Reference proteome</keyword>
<proteinExistence type="predicted"/>
<dbReference type="AlphaFoldDB" id="U4LMA6"/>
<evidence type="ECO:0000256" key="1">
    <source>
        <dbReference type="SAM" id="Phobius"/>
    </source>
</evidence>
<protein>
    <submittedName>
        <fullName evidence="2">Uncharacterized protein</fullName>
    </submittedName>
</protein>
<name>U4LMA6_PYROM</name>